<sequence>MSGEISEIKRSQLEQRQRERDESSPSILDTFEGIELTDEREALANRLQDADVTLDDKPDRCPTCNGTGYTKSLFSKWECCSCFGTGYDLSDPVAVIKWQKLCLDWSKNRLHEYRVALIKATTTEEERLASEVESFYENARRKD</sequence>
<feature type="compositionally biased region" description="Basic and acidic residues" evidence="1">
    <location>
        <begin position="1"/>
        <end position="23"/>
    </location>
</feature>
<proteinExistence type="predicted"/>
<feature type="region of interest" description="Disordered" evidence="1">
    <location>
        <begin position="1"/>
        <end position="31"/>
    </location>
</feature>
<comment type="caution">
    <text evidence="2">The sequence shown here is derived from an EMBL/GenBank/DDBJ whole genome shotgun (WGS) entry which is preliminary data.</text>
</comment>
<reference evidence="2 3" key="1">
    <citation type="submission" date="2020-04" db="EMBL/GenBank/DDBJ databases">
        <title>Whole-genome sequencing of Vibrio spp. from China reveals different genetic environments of blaCTX-M-14 among diverse lineages.</title>
        <authorList>
            <person name="Zheng Z."/>
            <person name="Ye L."/>
            <person name="Chen S."/>
        </authorList>
    </citation>
    <scope>NUCLEOTIDE SEQUENCE [LARGE SCALE GENOMIC DNA]</scope>
    <source>
        <strain evidence="2 3">Vb1636</strain>
    </source>
</reference>
<dbReference type="SUPFAM" id="SSF57938">
    <property type="entry name" value="DnaJ/Hsp40 cysteine-rich domain"/>
    <property type="match status" value="1"/>
</dbReference>
<dbReference type="EMBL" id="JABCMA010000025">
    <property type="protein sequence ID" value="NMR75567.1"/>
    <property type="molecule type" value="Genomic_DNA"/>
</dbReference>
<name>A0A7Y0MZ51_VIBAL</name>
<organism evidence="2 3">
    <name type="scientific">Vibrio alginolyticus</name>
    <dbReference type="NCBI Taxonomy" id="663"/>
    <lineage>
        <taxon>Bacteria</taxon>
        <taxon>Pseudomonadati</taxon>
        <taxon>Pseudomonadota</taxon>
        <taxon>Gammaproteobacteria</taxon>
        <taxon>Vibrionales</taxon>
        <taxon>Vibrionaceae</taxon>
        <taxon>Vibrio</taxon>
    </lineage>
</organism>
<gene>
    <name evidence="2" type="ORF">HKB35_18285</name>
</gene>
<evidence type="ECO:0000313" key="2">
    <source>
        <dbReference type="EMBL" id="NMR75567.1"/>
    </source>
</evidence>
<evidence type="ECO:0000256" key="1">
    <source>
        <dbReference type="SAM" id="MobiDB-lite"/>
    </source>
</evidence>
<accession>A0A7Y0MZ51</accession>
<dbReference type="AlphaFoldDB" id="A0A7Y0MZ51"/>
<dbReference type="Gene3D" id="6.20.20.10">
    <property type="match status" value="1"/>
</dbReference>
<evidence type="ECO:0000313" key="3">
    <source>
        <dbReference type="Proteomes" id="UP000565155"/>
    </source>
</evidence>
<dbReference type="Proteomes" id="UP000565155">
    <property type="component" value="Unassembled WGS sequence"/>
</dbReference>
<dbReference type="RefSeq" id="WP_169628932.1">
    <property type="nucleotide sequence ID" value="NZ_JABCMA010000025.1"/>
</dbReference>
<dbReference type="InterPro" id="IPR036410">
    <property type="entry name" value="HSP_DnaJ_Cys-rich_dom_sf"/>
</dbReference>
<protein>
    <submittedName>
        <fullName evidence="2">Uncharacterized protein</fullName>
    </submittedName>
</protein>